<dbReference type="Pfam" id="PF09339">
    <property type="entry name" value="HTH_IclR"/>
    <property type="match status" value="1"/>
</dbReference>
<dbReference type="PROSITE" id="PS51077">
    <property type="entry name" value="HTH_ICLR"/>
    <property type="match status" value="1"/>
</dbReference>
<dbReference type="SUPFAM" id="SSF55781">
    <property type="entry name" value="GAF domain-like"/>
    <property type="match status" value="1"/>
</dbReference>
<dbReference type="Gene3D" id="3.30.450.40">
    <property type="match status" value="1"/>
</dbReference>
<keyword evidence="3" id="KW-0804">Transcription</keyword>
<evidence type="ECO:0000256" key="2">
    <source>
        <dbReference type="ARBA" id="ARBA00023125"/>
    </source>
</evidence>
<evidence type="ECO:0000256" key="3">
    <source>
        <dbReference type="ARBA" id="ARBA00023163"/>
    </source>
</evidence>
<dbReference type="Gene3D" id="1.10.10.10">
    <property type="entry name" value="Winged helix-like DNA-binding domain superfamily/Winged helix DNA-binding domain"/>
    <property type="match status" value="1"/>
</dbReference>
<accession>A0ABW1U4W7</accession>
<dbReference type="RefSeq" id="WP_371435124.1">
    <property type="nucleotide sequence ID" value="NZ_JBHSRS010000084.1"/>
</dbReference>
<keyword evidence="1" id="KW-0805">Transcription regulation</keyword>
<evidence type="ECO:0000259" key="5">
    <source>
        <dbReference type="PROSITE" id="PS51078"/>
    </source>
</evidence>
<dbReference type="InterPro" id="IPR036390">
    <property type="entry name" value="WH_DNA-bd_sf"/>
</dbReference>
<dbReference type="EMBL" id="JBHSRS010000084">
    <property type="protein sequence ID" value="MFC6284628.1"/>
    <property type="molecule type" value="Genomic_DNA"/>
</dbReference>
<dbReference type="SUPFAM" id="SSF46785">
    <property type="entry name" value="Winged helix' DNA-binding domain"/>
    <property type="match status" value="1"/>
</dbReference>
<keyword evidence="2" id="KW-0238">DNA-binding</keyword>
<dbReference type="InterPro" id="IPR029016">
    <property type="entry name" value="GAF-like_dom_sf"/>
</dbReference>
<evidence type="ECO:0000313" key="7">
    <source>
        <dbReference type="Proteomes" id="UP001596270"/>
    </source>
</evidence>
<gene>
    <name evidence="6" type="ORF">ACFQND_25665</name>
</gene>
<dbReference type="SMART" id="SM00346">
    <property type="entry name" value="HTH_ICLR"/>
    <property type="match status" value="1"/>
</dbReference>
<dbReference type="InterPro" id="IPR005471">
    <property type="entry name" value="Tscrpt_reg_IclR_N"/>
</dbReference>
<sequence>MPTESANSLDSVAVVAQLLDELAAAPAPMGVSEIARALNQSKARIHRNLVSLKNFGLIDQDQATEKYRLGWKLFQLGERAGVQSNIRALAAPYLKLLCETTGQSSLLSIPLNGEALVIAAVDNDSNVSITVKPGNRPLPHCSAQGRIALAYATDTQRERLLGGTLAAPTPHSLVDTHAIGLRLQKIHEQLLEDAPNEALTGINVVAAPILRSEKDLIGIVAIVGSIQNIPHSPAGAMADMVRGCAAALSTLFGCDAYEQRGIAIPPEVRRLMSGGK</sequence>
<reference evidence="7" key="1">
    <citation type="journal article" date="2019" name="Int. J. Syst. Evol. Microbiol.">
        <title>The Global Catalogue of Microorganisms (GCM) 10K type strain sequencing project: providing services to taxonomists for standard genome sequencing and annotation.</title>
        <authorList>
            <consortium name="The Broad Institute Genomics Platform"/>
            <consortium name="The Broad Institute Genome Sequencing Center for Infectious Disease"/>
            <person name="Wu L."/>
            <person name="Ma J."/>
        </authorList>
    </citation>
    <scope>NUCLEOTIDE SEQUENCE [LARGE SCALE GENOMIC DNA]</scope>
    <source>
        <strain evidence="7">CCUG 39402</strain>
    </source>
</reference>
<dbReference type="Pfam" id="PF01614">
    <property type="entry name" value="IclR_C"/>
    <property type="match status" value="1"/>
</dbReference>
<name>A0ABW1U4W7_9BURK</name>
<dbReference type="PROSITE" id="PS51078">
    <property type="entry name" value="ICLR_ED"/>
    <property type="match status" value="1"/>
</dbReference>
<dbReference type="InterPro" id="IPR014757">
    <property type="entry name" value="Tscrpt_reg_IclR_C"/>
</dbReference>
<evidence type="ECO:0000259" key="4">
    <source>
        <dbReference type="PROSITE" id="PS51077"/>
    </source>
</evidence>
<dbReference type="InterPro" id="IPR050707">
    <property type="entry name" value="HTH_MetabolicPath_Reg"/>
</dbReference>
<dbReference type="PANTHER" id="PTHR30136:SF8">
    <property type="entry name" value="TRANSCRIPTIONAL REGULATORY PROTEIN"/>
    <property type="match status" value="1"/>
</dbReference>
<organism evidence="6 7">
    <name type="scientific">Polaromonas aquatica</name>
    <dbReference type="NCBI Taxonomy" id="332657"/>
    <lineage>
        <taxon>Bacteria</taxon>
        <taxon>Pseudomonadati</taxon>
        <taxon>Pseudomonadota</taxon>
        <taxon>Betaproteobacteria</taxon>
        <taxon>Burkholderiales</taxon>
        <taxon>Comamonadaceae</taxon>
        <taxon>Polaromonas</taxon>
    </lineage>
</organism>
<comment type="caution">
    <text evidence="6">The sequence shown here is derived from an EMBL/GenBank/DDBJ whole genome shotgun (WGS) entry which is preliminary data.</text>
</comment>
<keyword evidence="7" id="KW-1185">Reference proteome</keyword>
<evidence type="ECO:0000313" key="6">
    <source>
        <dbReference type="EMBL" id="MFC6284628.1"/>
    </source>
</evidence>
<evidence type="ECO:0000256" key="1">
    <source>
        <dbReference type="ARBA" id="ARBA00023015"/>
    </source>
</evidence>
<feature type="domain" description="IclR-ED" evidence="5">
    <location>
        <begin position="72"/>
        <end position="254"/>
    </location>
</feature>
<proteinExistence type="predicted"/>
<protein>
    <submittedName>
        <fullName evidence="6">IclR family transcriptional regulator</fullName>
    </submittedName>
</protein>
<feature type="domain" description="HTH iclR-type" evidence="4">
    <location>
        <begin position="9"/>
        <end position="71"/>
    </location>
</feature>
<dbReference type="InterPro" id="IPR036388">
    <property type="entry name" value="WH-like_DNA-bd_sf"/>
</dbReference>
<dbReference type="PANTHER" id="PTHR30136">
    <property type="entry name" value="HELIX-TURN-HELIX TRANSCRIPTIONAL REGULATOR, ICLR FAMILY"/>
    <property type="match status" value="1"/>
</dbReference>
<dbReference type="Proteomes" id="UP001596270">
    <property type="component" value="Unassembled WGS sequence"/>
</dbReference>